<dbReference type="AlphaFoldDB" id="A0A857DFZ0"/>
<name>A0A857DFZ0_9FIRM</name>
<proteinExistence type="predicted"/>
<accession>A0A857DFZ0</accession>
<evidence type="ECO:0000313" key="1">
    <source>
        <dbReference type="EMBL" id="QGZ99421.1"/>
    </source>
</evidence>
<dbReference type="RefSeq" id="WP_158208109.1">
    <property type="nucleotide sequence ID" value="NZ_CP046996.1"/>
</dbReference>
<organism evidence="1 2">
    <name type="scientific">Dehalobacter restrictus</name>
    <dbReference type="NCBI Taxonomy" id="55583"/>
    <lineage>
        <taxon>Bacteria</taxon>
        <taxon>Bacillati</taxon>
        <taxon>Bacillota</taxon>
        <taxon>Clostridia</taxon>
        <taxon>Eubacteriales</taxon>
        <taxon>Desulfitobacteriaceae</taxon>
        <taxon>Dehalobacter</taxon>
    </lineage>
</organism>
<gene>
    <name evidence="1" type="ORF">GQ588_01445</name>
</gene>
<sequence>MYLKKTLKRINQYVIANYKKIDNDKFIMGDINYTYKCHLNAVQSVKLGRADKVFACIAIDKNDSNSIVIHFINQLFDGKYQDNTWGWLYEFYDYYLIREVDESEYGDIGEILNSVRETLVKSNSSGLLRKLCRVKLSII</sequence>
<reference evidence="1 2" key="1">
    <citation type="submission" date="2019-12" db="EMBL/GenBank/DDBJ databases">
        <title>Sequence classification of anaerobic respiratory reductive dehalogenases: First we see many, then we see few.</title>
        <authorList>
            <person name="Molenda O."/>
            <person name="Puentes Jacome L.A."/>
            <person name="Cao X."/>
            <person name="Nesbo C.L."/>
            <person name="Tang S."/>
            <person name="Morson N."/>
            <person name="Patron J."/>
            <person name="Lomheim L."/>
            <person name="Wishart D.S."/>
            <person name="Edwards E.A."/>
        </authorList>
    </citation>
    <scope>NUCLEOTIDE SEQUENCE [LARGE SCALE GENOMIC DNA]</scope>
    <source>
        <strain evidence="1 2">12DCA</strain>
    </source>
</reference>
<protein>
    <submittedName>
        <fullName evidence="1">Uncharacterized protein</fullName>
    </submittedName>
</protein>
<evidence type="ECO:0000313" key="2">
    <source>
        <dbReference type="Proteomes" id="UP000430508"/>
    </source>
</evidence>
<dbReference type="EMBL" id="CP046996">
    <property type="protein sequence ID" value="QGZ99421.1"/>
    <property type="molecule type" value="Genomic_DNA"/>
</dbReference>
<dbReference type="Proteomes" id="UP000430508">
    <property type="component" value="Chromosome"/>
</dbReference>